<dbReference type="KEGG" id="mpp:MICPUCDRAFT_34677"/>
<evidence type="ECO:0000256" key="2">
    <source>
        <dbReference type="ARBA" id="ARBA00022692"/>
    </source>
</evidence>
<dbReference type="OrthoDB" id="4834at2759"/>
<dbReference type="PANTHER" id="PTHR46157:SF4">
    <property type="entry name" value="K(+) EFFLUX ANTIPORTER 3, CHLOROPLASTIC"/>
    <property type="match status" value="1"/>
</dbReference>
<dbReference type="InterPro" id="IPR038770">
    <property type="entry name" value="Na+/solute_symporter_sf"/>
</dbReference>
<keyword evidence="9" id="KW-1185">Reference proteome</keyword>
<dbReference type="EMBL" id="GG663742">
    <property type="protein sequence ID" value="EEH55198.1"/>
    <property type="molecule type" value="Genomic_DNA"/>
</dbReference>
<feature type="domain" description="Cation/H+ exchanger transmembrane" evidence="7">
    <location>
        <begin position="140"/>
        <end position="533"/>
    </location>
</feature>
<feature type="transmembrane region" description="Helical" evidence="6">
    <location>
        <begin position="209"/>
        <end position="230"/>
    </location>
</feature>
<accession>C1MXN5</accession>
<feature type="transmembrane region" description="Helical" evidence="6">
    <location>
        <begin position="291"/>
        <end position="314"/>
    </location>
</feature>
<proteinExistence type="predicted"/>
<dbReference type="GO" id="GO:0016020">
    <property type="term" value="C:membrane"/>
    <property type="evidence" value="ECO:0007669"/>
    <property type="project" value="UniProtKB-SubCell"/>
</dbReference>
<feature type="transmembrane region" description="Helical" evidence="6">
    <location>
        <begin position="398"/>
        <end position="414"/>
    </location>
</feature>
<feature type="transmembrane region" description="Helical" evidence="6">
    <location>
        <begin position="258"/>
        <end position="279"/>
    </location>
</feature>
<dbReference type="RefSeq" id="XP_003060429.1">
    <property type="nucleotide sequence ID" value="XM_003060383.1"/>
</dbReference>
<keyword evidence="3 6" id="KW-1133">Transmembrane helix</keyword>
<dbReference type="GeneID" id="9685867"/>
<evidence type="ECO:0000313" key="8">
    <source>
        <dbReference type="EMBL" id="EEH55198.1"/>
    </source>
</evidence>
<name>C1MXN5_MICPC</name>
<protein>
    <submittedName>
        <fullName evidence="8">Monovalent Cation:Proton antiporter-2 family</fullName>
    </submittedName>
</protein>
<feature type="transmembrane region" description="Helical" evidence="6">
    <location>
        <begin position="334"/>
        <end position="361"/>
    </location>
</feature>
<dbReference type="OMA" id="STMRFRR"/>
<feature type="transmembrane region" description="Helical" evidence="6">
    <location>
        <begin position="451"/>
        <end position="472"/>
    </location>
</feature>
<evidence type="ECO:0000256" key="1">
    <source>
        <dbReference type="ARBA" id="ARBA00004141"/>
    </source>
</evidence>
<evidence type="ECO:0000256" key="5">
    <source>
        <dbReference type="SAM" id="MobiDB-lite"/>
    </source>
</evidence>
<feature type="transmembrane region" description="Helical" evidence="6">
    <location>
        <begin position="517"/>
        <end position="537"/>
    </location>
</feature>
<reference evidence="8 9" key="1">
    <citation type="journal article" date="2009" name="Science">
        <title>Green evolution and dynamic adaptations revealed by genomes of the marine picoeukaryotes Micromonas.</title>
        <authorList>
            <person name="Worden A.Z."/>
            <person name="Lee J.H."/>
            <person name="Mock T."/>
            <person name="Rouze P."/>
            <person name="Simmons M.P."/>
            <person name="Aerts A.L."/>
            <person name="Allen A.E."/>
            <person name="Cuvelier M.L."/>
            <person name="Derelle E."/>
            <person name="Everett M.V."/>
            <person name="Foulon E."/>
            <person name="Grimwood J."/>
            <person name="Gundlach H."/>
            <person name="Henrissat B."/>
            <person name="Napoli C."/>
            <person name="McDonald S.M."/>
            <person name="Parker M.S."/>
            <person name="Rombauts S."/>
            <person name="Salamov A."/>
            <person name="Von Dassow P."/>
            <person name="Badger J.H."/>
            <person name="Coutinho P.M."/>
            <person name="Demir E."/>
            <person name="Dubchak I."/>
            <person name="Gentemann C."/>
            <person name="Eikrem W."/>
            <person name="Gready J.E."/>
            <person name="John U."/>
            <person name="Lanier W."/>
            <person name="Lindquist E.A."/>
            <person name="Lucas S."/>
            <person name="Mayer K.F."/>
            <person name="Moreau H."/>
            <person name="Not F."/>
            <person name="Otillar R."/>
            <person name="Panaud O."/>
            <person name="Pangilinan J."/>
            <person name="Paulsen I."/>
            <person name="Piegu B."/>
            <person name="Poliakov A."/>
            <person name="Robbens S."/>
            <person name="Schmutz J."/>
            <person name="Toulza E."/>
            <person name="Wyss T."/>
            <person name="Zelensky A."/>
            <person name="Zhou K."/>
            <person name="Armbrust E.V."/>
            <person name="Bhattacharya D."/>
            <person name="Goodenough U.W."/>
            <person name="Van de Peer Y."/>
            <person name="Grigoriev I.V."/>
        </authorList>
    </citation>
    <scope>NUCLEOTIDE SEQUENCE [LARGE SCALE GENOMIC DNA]</scope>
    <source>
        <strain evidence="8 9">CCMP1545</strain>
    </source>
</reference>
<sequence>MLVTGEIVRPPDAVAAVADAAATMTTSSSAAADAALGAGGEATAFVTALAPKVDRATEGFSIFRGVVSRAQEVMGLTSGGVAGDALPTGGFVETLLEPGEVIRDVIRTTQNEASQGATISASEWDKVVNSVDVDLALLLASVVTVVPLCKYLNVSPVLGFLGVGLLLNQEGLFSENEEVDQFCELGIQFLLFEMGLELSVSRLKALGKYAFGLGLNQVLFVNLLFAAALLPAGDAIGTKVLGFVQNTDVDILQINSSLQAVVIGFALSLSSSALGLQLLSDKKMMPTRVGTASLGVLLFQDLAVVPFIILLPLLQSLQVSAAAGGGAMEMDYGIMAAETATSFLDLGVLSYAGYFAACWLYKTIVQLECGTDVFVACSLLVLFGFSNATSAIGFSDSLGAFLAGLCLAGTPYAHDIMKELRAFKGLFLSLFFVTIGTTIDLPLAIDMFPIVATMTLTLMVVKTGVVTALGPFTGLTWREALVAGAFMSQGGEFAFVIFGQATSGSAGSLFPANLDELLVVVVIASMALTPVIVDVALKIAGPELNTEGCEVGVSETFDEACAVVYEVEATRTGKVGNLAAGSLSAGAMEGVDTSDILTRDAKPSSASVDIGASMDSADSFDAR</sequence>
<organism evidence="9">
    <name type="scientific">Micromonas pusilla (strain CCMP1545)</name>
    <name type="common">Picoplanktonic green alga</name>
    <dbReference type="NCBI Taxonomy" id="564608"/>
    <lineage>
        <taxon>Eukaryota</taxon>
        <taxon>Viridiplantae</taxon>
        <taxon>Chlorophyta</taxon>
        <taxon>Mamiellophyceae</taxon>
        <taxon>Mamiellales</taxon>
        <taxon>Mamiellaceae</taxon>
        <taxon>Micromonas</taxon>
    </lineage>
</organism>
<evidence type="ECO:0000256" key="6">
    <source>
        <dbReference type="SAM" id="Phobius"/>
    </source>
</evidence>
<gene>
    <name evidence="8" type="ORF">MICPUCDRAFT_34677</name>
</gene>
<dbReference type="Proteomes" id="UP000001876">
    <property type="component" value="Unassembled WGS sequence"/>
</dbReference>
<keyword evidence="2 6" id="KW-0812">Transmembrane</keyword>
<evidence type="ECO:0000256" key="3">
    <source>
        <dbReference type="ARBA" id="ARBA00022989"/>
    </source>
</evidence>
<evidence type="ECO:0000313" key="9">
    <source>
        <dbReference type="Proteomes" id="UP000001876"/>
    </source>
</evidence>
<dbReference type="PANTHER" id="PTHR46157">
    <property type="entry name" value="K(+) EFFLUX ANTIPORTER 3, CHLOROPLASTIC"/>
    <property type="match status" value="1"/>
</dbReference>
<feature type="region of interest" description="Disordered" evidence="5">
    <location>
        <begin position="602"/>
        <end position="623"/>
    </location>
</feature>
<evidence type="ECO:0000259" key="7">
    <source>
        <dbReference type="Pfam" id="PF00999"/>
    </source>
</evidence>
<comment type="subcellular location">
    <subcellularLocation>
        <location evidence="1">Membrane</location>
        <topology evidence="1">Multi-pass membrane protein</topology>
    </subcellularLocation>
</comment>
<feature type="transmembrane region" description="Helical" evidence="6">
    <location>
        <begin position="426"/>
        <end position="445"/>
    </location>
</feature>
<dbReference type="Gene3D" id="1.20.1530.20">
    <property type="match status" value="1"/>
</dbReference>
<dbReference type="GO" id="GO:1902600">
    <property type="term" value="P:proton transmembrane transport"/>
    <property type="evidence" value="ECO:0007669"/>
    <property type="project" value="InterPro"/>
</dbReference>
<dbReference type="InterPro" id="IPR006153">
    <property type="entry name" value="Cation/H_exchanger_TM"/>
</dbReference>
<dbReference type="GO" id="GO:0015297">
    <property type="term" value="F:antiporter activity"/>
    <property type="evidence" value="ECO:0007669"/>
    <property type="project" value="InterPro"/>
</dbReference>
<evidence type="ECO:0000256" key="4">
    <source>
        <dbReference type="ARBA" id="ARBA00023136"/>
    </source>
</evidence>
<keyword evidence="4 6" id="KW-0472">Membrane</keyword>
<dbReference type="AlphaFoldDB" id="C1MXN5"/>
<dbReference type="eggNOG" id="KOG1650">
    <property type="taxonomic scope" value="Eukaryota"/>
</dbReference>
<feature type="transmembrane region" description="Helical" evidence="6">
    <location>
        <begin position="373"/>
        <end position="392"/>
    </location>
</feature>
<dbReference type="Pfam" id="PF00999">
    <property type="entry name" value="Na_H_Exchanger"/>
    <property type="match status" value="1"/>
</dbReference>